<reference evidence="1 2" key="1">
    <citation type="journal article" date="2018" name="Nat. Genet.">
        <title>Extensive intraspecific gene order and gene structural variations between Mo17 and other maize genomes.</title>
        <authorList>
            <person name="Sun S."/>
            <person name="Zhou Y."/>
            <person name="Chen J."/>
            <person name="Shi J."/>
            <person name="Zhao H."/>
            <person name="Zhao H."/>
            <person name="Song W."/>
            <person name="Zhang M."/>
            <person name="Cui Y."/>
            <person name="Dong X."/>
            <person name="Liu H."/>
            <person name="Ma X."/>
            <person name="Jiao Y."/>
            <person name="Wang B."/>
            <person name="Wei X."/>
            <person name="Stein J.C."/>
            <person name="Glaubitz J.C."/>
            <person name="Lu F."/>
            <person name="Yu G."/>
            <person name="Liang C."/>
            <person name="Fengler K."/>
            <person name="Li B."/>
            <person name="Rafalski A."/>
            <person name="Schnable P.S."/>
            <person name="Ware D.H."/>
            <person name="Buckler E.S."/>
            <person name="Lai J."/>
        </authorList>
    </citation>
    <scope>NUCLEOTIDE SEQUENCE [LARGE SCALE GENOMIC DNA]</scope>
    <source>
        <strain evidence="2">cv. Missouri 17</strain>
        <tissue evidence="1">Seedling</tissue>
    </source>
</reference>
<comment type="caution">
    <text evidence="1">The sequence shown here is derived from an EMBL/GenBank/DDBJ whole genome shotgun (WGS) entry which is preliminary data.</text>
</comment>
<protein>
    <submittedName>
        <fullName evidence="1">Uncharacterized protein</fullName>
    </submittedName>
</protein>
<proteinExistence type="predicted"/>
<evidence type="ECO:0000313" key="2">
    <source>
        <dbReference type="Proteomes" id="UP000251960"/>
    </source>
</evidence>
<dbReference type="EMBL" id="NCVQ01000009">
    <property type="protein sequence ID" value="PWZ11306.1"/>
    <property type="molecule type" value="Genomic_DNA"/>
</dbReference>
<sequence>MLIDYRITISAFAYQCILSCRFRSNARVYT</sequence>
<organism evidence="1 2">
    <name type="scientific">Zea mays</name>
    <name type="common">Maize</name>
    <dbReference type="NCBI Taxonomy" id="4577"/>
    <lineage>
        <taxon>Eukaryota</taxon>
        <taxon>Viridiplantae</taxon>
        <taxon>Streptophyta</taxon>
        <taxon>Embryophyta</taxon>
        <taxon>Tracheophyta</taxon>
        <taxon>Spermatophyta</taxon>
        <taxon>Magnoliopsida</taxon>
        <taxon>Liliopsida</taxon>
        <taxon>Poales</taxon>
        <taxon>Poaceae</taxon>
        <taxon>PACMAD clade</taxon>
        <taxon>Panicoideae</taxon>
        <taxon>Andropogonodae</taxon>
        <taxon>Andropogoneae</taxon>
        <taxon>Tripsacinae</taxon>
        <taxon>Zea</taxon>
    </lineage>
</organism>
<gene>
    <name evidence="1" type="ORF">Zm00014a_012021</name>
</gene>
<evidence type="ECO:0000313" key="1">
    <source>
        <dbReference type="EMBL" id="PWZ11306.1"/>
    </source>
</evidence>
<dbReference type="AlphaFoldDB" id="A0A3L6DRJ7"/>
<accession>A0A3L6DRJ7</accession>
<name>A0A3L6DRJ7_MAIZE</name>
<dbReference type="Proteomes" id="UP000251960">
    <property type="component" value="Chromosome 8"/>
</dbReference>